<dbReference type="AlphaFoldDB" id="A0A061E5S5"/>
<gene>
    <name evidence="2" type="ORF">TCM_010238</name>
</gene>
<dbReference type="Gramene" id="EOY00375">
    <property type="protein sequence ID" value="EOY00375"/>
    <property type="gene ID" value="TCM_010238"/>
</dbReference>
<dbReference type="InterPro" id="IPR036691">
    <property type="entry name" value="Endo/exonu/phosph_ase_sf"/>
</dbReference>
<protein>
    <submittedName>
        <fullName evidence="2">Uncharacterized protein</fullName>
    </submittedName>
</protein>
<feature type="compositionally biased region" description="Polar residues" evidence="1">
    <location>
        <begin position="260"/>
        <end position="269"/>
    </location>
</feature>
<proteinExistence type="predicted"/>
<organism evidence="2 3">
    <name type="scientific">Theobroma cacao</name>
    <name type="common">Cacao</name>
    <name type="synonym">Cocoa</name>
    <dbReference type="NCBI Taxonomy" id="3641"/>
    <lineage>
        <taxon>Eukaryota</taxon>
        <taxon>Viridiplantae</taxon>
        <taxon>Streptophyta</taxon>
        <taxon>Embryophyta</taxon>
        <taxon>Tracheophyta</taxon>
        <taxon>Spermatophyta</taxon>
        <taxon>Magnoliopsida</taxon>
        <taxon>eudicotyledons</taxon>
        <taxon>Gunneridae</taxon>
        <taxon>Pentapetalae</taxon>
        <taxon>rosids</taxon>
        <taxon>malvids</taxon>
        <taxon>Malvales</taxon>
        <taxon>Malvaceae</taxon>
        <taxon>Byttnerioideae</taxon>
        <taxon>Theobroma</taxon>
    </lineage>
</organism>
<dbReference type="HOGENOM" id="CLU_988379_0_0_1"/>
<dbReference type="Gene3D" id="3.60.10.10">
    <property type="entry name" value="Endonuclease/exonuclease/phosphatase"/>
    <property type="match status" value="1"/>
</dbReference>
<accession>A0A061E5S5</accession>
<evidence type="ECO:0000313" key="2">
    <source>
        <dbReference type="EMBL" id="EOY00375.1"/>
    </source>
</evidence>
<reference evidence="2 3" key="1">
    <citation type="journal article" date="2013" name="Genome Biol.">
        <title>The genome sequence of the most widely cultivated cacao type and its use to identify candidate genes regulating pod color.</title>
        <authorList>
            <person name="Motamayor J.C."/>
            <person name="Mockaitis K."/>
            <person name="Schmutz J."/>
            <person name="Haiminen N."/>
            <person name="Iii D.L."/>
            <person name="Cornejo O."/>
            <person name="Findley S.D."/>
            <person name="Zheng P."/>
            <person name="Utro F."/>
            <person name="Royaert S."/>
            <person name="Saski C."/>
            <person name="Jenkins J."/>
            <person name="Podicheti R."/>
            <person name="Zhao M."/>
            <person name="Scheffler B.E."/>
            <person name="Stack J.C."/>
            <person name="Feltus F.A."/>
            <person name="Mustiga G.M."/>
            <person name="Amores F."/>
            <person name="Phillips W."/>
            <person name="Marelli J.P."/>
            <person name="May G.D."/>
            <person name="Shapiro H."/>
            <person name="Ma J."/>
            <person name="Bustamante C.D."/>
            <person name="Schnell R.J."/>
            <person name="Main D."/>
            <person name="Gilbert D."/>
            <person name="Parida L."/>
            <person name="Kuhn D.N."/>
        </authorList>
    </citation>
    <scope>NUCLEOTIDE SEQUENCE [LARGE SCALE GENOMIC DNA]</scope>
    <source>
        <strain evidence="3">cv. Matina 1-6</strain>
    </source>
</reference>
<dbReference type="InParanoid" id="A0A061E5S5"/>
<dbReference type="PANTHER" id="PTHR33710">
    <property type="entry name" value="BNAC02G09200D PROTEIN"/>
    <property type="match status" value="1"/>
</dbReference>
<dbReference type="Proteomes" id="UP000026915">
    <property type="component" value="Chromosome 2"/>
</dbReference>
<evidence type="ECO:0000256" key="1">
    <source>
        <dbReference type="SAM" id="MobiDB-lite"/>
    </source>
</evidence>
<feature type="region of interest" description="Disordered" evidence="1">
    <location>
        <begin position="259"/>
        <end position="282"/>
    </location>
</feature>
<keyword evidence="3" id="KW-1185">Reference proteome</keyword>
<dbReference type="SUPFAM" id="SSF56219">
    <property type="entry name" value="DNase I-like"/>
    <property type="match status" value="1"/>
</dbReference>
<dbReference type="EMBL" id="CM001880">
    <property type="protein sequence ID" value="EOY00375.1"/>
    <property type="molecule type" value="Genomic_DNA"/>
</dbReference>
<evidence type="ECO:0000313" key="3">
    <source>
        <dbReference type="Proteomes" id="UP000026915"/>
    </source>
</evidence>
<dbReference type="PANTHER" id="PTHR33710:SF71">
    <property type="entry name" value="ENDONUCLEASE_EXONUCLEASE_PHOSPHATASE DOMAIN-CONTAINING PROTEIN"/>
    <property type="match status" value="1"/>
</dbReference>
<name>A0A061E5S5_THECC</name>
<sequence>MTKLNEFDVPWLVRGDFNVVKCLEEKIGTTLNDDAINQFVNFIEDVSLIDLLISGGKFTWSNNREEASFSCIDRFLMALKILEICPSLQQECLRSHCPSASHLQPVTTLSLTLPISSSKSLALATYLRFSLPNLHPTVPIAIIHRHRTFSRSPLWHSPSTISPSKSPALPTYLQFSTSYSLIRQFPSDHPHLPSDFHHQSVTTSALLIGHPTFKVSDTSYLAYLCSESSLAAQVTVMDQSIENCINLDDDMNILNKDGIPSQSHISESKQLSKKAKKETLNV</sequence>